<dbReference type="AlphaFoldDB" id="A0A7I7QVJ6"/>
<name>A0A7I7QVJ6_9MYCO</name>
<keyword evidence="3" id="KW-1185">Reference proteome</keyword>
<accession>A0A7I7QVJ6</accession>
<organism evidence="2 3">
    <name type="scientific">Mycolicibacterium sediminis</name>
    <dbReference type="NCBI Taxonomy" id="1286180"/>
    <lineage>
        <taxon>Bacteria</taxon>
        <taxon>Bacillati</taxon>
        <taxon>Actinomycetota</taxon>
        <taxon>Actinomycetes</taxon>
        <taxon>Mycobacteriales</taxon>
        <taxon>Mycobacteriaceae</taxon>
        <taxon>Mycolicibacterium</taxon>
    </lineage>
</organism>
<keyword evidence="1" id="KW-1133">Transmembrane helix</keyword>
<dbReference type="Proteomes" id="UP000467193">
    <property type="component" value="Chromosome"/>
</dbReference>
<evidence type="ECO:0000256" key="1">
    <source>
        <dbReference type="SAM" id="Phobius"/>
    </source>
</evidence>
<feature type="transmembrane region" description="Helical" evidence="1">
    <location>
        <begin position="34"/>
        <end position="56"/>
    </location>
</feature>
<evidence type="ECO:0000313" key="3">
    <source>
        <dbReference type="Proteomes" id="UP000467193"/>
    </source>
</evidence>
<keyword evidence="1" id="KW-0812">Transmembrane</keyword>
<gene>
    <name evidence="2" type="ORF">MSEDJ_44640</name>
</gene>
<reference evidence="2 3" key="1">
    <citation type="journal article" date="2019" name="Emerg. Microbes Infect.">
        <title>Comprehensive subspecies identification of 175 nontuberculous mycobacteria species based on 7547 genomic profiles.</title>
        <authorList>
            <person name="Matsumoto Y."/>
            <person name="Kinjo T."/>
            <person name="Motooka D."/>
            <person name="Nabeya D."/>
            <person name="Jung N."/>
            <person name="Uechi K."/>
            <person name="Horii T."/>
            <person name="Iida T."/>
            <person name="Fujita J."/>
            <person name="Nakamura S."/>
        </authorList>
    </citation>
    <scope>NUCLEOTIDE SEQUENCE [LARGE SCALE GENOMIC DNA]</scope>
    <source>
        <strain evidence="2 3">JCM 17899</strain>
    </source>
</reference>
<proteinExistence type="predicted"/>
<evidence type="ECO:0000313" key="2">
    <source>
        <dbReference type="EMBL" id="BBY30368.1"/>
    </source>
</evidence>
<keyword evidence="1" id="KW-0472">Membrane</keyword>
<sequence>MKIHPNGSDHASVNSVAGEFGGRRRNGSAVSAAVIAWVATGLLLAAEIVAIAIVAFPARASAAPSSAHLNRVGALSLDRCTVAATRPSGPVTRTRSFSDDFRQEVLHTTVILDAC</sequence>
<dbReference type="EMBL" id="AP022588">
    <property type="protein sequence ID" value="BBY30368.1"/>
    <property type="molecule type" value="Genomic_DNA"/>
</dbReference>
<protein>
    <submittedName>
        <fullName evidence="2">Uncharacterized protein</fullName>
    </submittedName>
</protein>
<dbReference type="KEGG" id="msei:MSEDJ_44640"/>